<sequence length="132" mass="14534">MNDNLCNPALWSSSSSITTSTTTASPITAVMGIWMRLCFGITIPELLYVGFRILKRIINGFFVLKQAKAFETGSTANSSSAPADQAEVEKLEKQASNLRKELVNKNAHLKLLIDQLRDLITDISTWQSPCSV</sequence>
<keyword evidence="4" id="KW-1185">Reference proteome</keyword>
<evidence type="ECO:0000313" key="3">
    <source>
        <dbReference type="EMBL" id="KAF2302663.1"/>
    </source>
</evidence>
<comment type="caution">
    <text evidence="3">The sequence shown here is derived from an EMBL/GenBank/DDBJ whole genome shotgun (WGS) entry which is preliminary data.</text>
</comment>
<accession>A0A6A6LRB7</accession>
<reference evidence="3 4" key="1">
    <citation type="journal article" date="2020" name="Mol. Plant">
        <title>The Chromosome-Based Rubber Tree Genome Provides New Insights into Spurge Genome Evolution and Rubber Biosynthesis.</title>
        <authorList>
            <person name="Liu J."/>
            <person name="Shi C."/>
            <person name="Shi C.C."/>
            <person name="Li W."/>
            <person name="Zhang Q.J."/>
            <person name="Zhang Y."/>
            <person name="Li K."/>
            <person name="Lu H.F."/>
            <person name="Shi C."/>
            <person name="Zhu S.T."/>
            <person name="Xiao Z.Y."/>
            <person name="Nan H."/>
            <person name="Yue Y."/>
            <person name="Zhu X.G."/>
            <person name="Wu Y."/>
            <person name="Hong X.N."/>
            <person name="Fan G.Y."/>
            <person name="Tong Y."/>
            <person name="Zhang D."/>
            <person name="Mao C.L."/>
            <person name="Liu Y.L."/>
            <person name="Hao S.J."/>
            <person name="Liu W.Q."/>
            <person name="Lv M.Q."/>
            <person name="Zhang H.B."/>
            <person name="Liu Y."/>
            <person name="Hu-Tang G.R."/>
            <person name="Wang J.P."/>
            <person name="Wang J.H."/>
            <person name="Sun Y.H."/>
            <person name="Ni S.B."/>
            <person name="Chen W.B."/>
            <person name="Zhang X.C."/>
            <person name="Jiao Y.N."/>
            <person name="Eichler E.E."/>
            <person name="Li G.H."/>
            <person name="Liu X."/>
            <person name="Gao L.Z."/>
        </authorList>
    </citation>
    <scope>NUCLEOTIDE SEQUENCE [LARGE SCALE GENOMIC DNA]</scope>
    <source>
        <strain evidence="4">cv. GT1</strain>
        <tissue evidence="3">Leaf</tissue>
    </source>
</reference>
<keyword evidence="1" id="KW-0175">Coiled coil</keyword>
<gene>
    <name evidence="3" type="ORF">GH714_000649</name>
</gene>
<evidence type="ECO:0000313" key="4">
    <source>
        <dbReference type="Proteomes" id="UP000467840"/>
    </source>
</evidence>
<keyword evidence="2" id="KW-0472">Membrane</keyword>
<feature type="transmembrane region" description="Helical" evidence="2">
    <location>
        <begin position="33"/>
        <end position="51"/>
    </location>
</feature>
<dbReference type="Proteomes" id="UP000467840">
    <property type="component" value="Chromosome 16"/>
</dbReference>
<name>A0A6A6LRB7_HEVBR</name>
<keyword evidence="2" id="KW-0812">Transmembrane</keyword>
<evidence type="ECO:0000256" key="2">
    <source>
        <dbReference type="SAM" id="Phobius"/>
    </source>
</evidence>
<protein>
    <submittedName>
        <fullName evidence="3">Uncharacterized protein</fullName>
    </submittedName>
</protein>
<evidence type="ECO:0000256" key="1">
    <source>
        <dbReference type="SAM" id="Coils"/>
    </source>
</evidence>
<proteinExistence type="predicted"/>
<dbReference type="AlphaFoldDB" id="A0A6A6LRB7"/>
<dbReference type="PANTHER" id="PTHR36406:SF2">
    <property type="entry name" value="MEDIATOR OF RNA POLYMERASE II TRANSCRIPTION SUBUNIT 30"/>
    <property type="match status" value="1"/>
</dbReference>
<dbReference type="EMBL" id="JAAGAX010000009">
    <property type="protein sequence ID" value="KAF2302663.1"/>
    <property type="molecule type" value="Genomic_DNA"/>
</dbReference>
<feature type="coiled-coil region" evidence="1">
    <location>
        <begin position="81"/>
        <end position="119"/>
    </location>
</feature>
<dbReference type="GO" id="GO:0016592">
    <property type="term" value="C:mediator complex"/>
    <property type="evidence" value="ECO:0007669"/>
    <property type="project" value="InterPro"/>
</dbReference>
<dbReference type="PANTHER" id="PTHR36406">
    <property type="entry name" value="MEDIATOR OF RNA POLYMERASE II TRANSCRIPTION SUBUNIT 30"/>
    <property type="match status" value="1"/>
</dbReference>
<organism evidence="3 4">
    <name type="scientific">Hevea brasiliensis</name>
    <name type="common">Para rubber tree</name>
    <name type="synonym">Siphonia brasiliensis</name>
    <dbReference type="NCBI Taxonomy" id="3981"/>
    <lineage>
        <taxon>Eukaryota</taxon>
        <taxon>Viridiplantae</taxon>
        <taxon>Streptophyta</taxon>
        <taxon>Embryophyta</taxon>
        <taxon>Tracheophyta</taxon>
        <taxon>Spermatophyta</taxon>
        <taxon>Magnoliopsida</taxon>
        <taxon>eudicotyledons</taxon>
        <taxon>Gunneridae</taxon>
        <taxon>Pentapetalae</taxon>
        <taxon>rosids</taxon>
        <taxon>fabids</taxon>
        <taxon>Malpighiales</taxon>
        <taxon>Euphorbiaceae</taxon>
        <taxon>Crotonoideae</taxon>
        <taxon>Micrandreae</taxon>
        <taxon>Hevea</taxon>
    </lineage>
</organism>
<keyword evidence="2" id="KW-1133">Transmembrane helix</keyword>
<dbReference type="InterPro" id="IPR034568">
    <property type="entry name" value="MED30"/>
</dbReference>